<accession>A0A0X8JMY9</accession>
<evidence type="ECO:0000313" key="3">
    <source>
        <dbReference type="Proteomes" id="UP000069241"/>
    </source>
</evidence>
<dbReference type="CDD" id="cd00093">
    <property type="entry name" value="HTH_XRE"/>
    <property type="match status" value="1"/>
</dbReference>
<evidence type="ECO:0000259" key="1">
    <source>
        <dbReference type="Pfam" id="PF07022"/>
    </source>
</evidence>
<dbReference type="RefSeq" id="WP_062254489.1">
    <property type="nucleotide sequence ID" value="NZ_CP014229.1"/>
</dbReference>
<dbReference type="InterPro" id="IPR010744">
    <property type="entry name" value="Phage_CI_N"/>
</dbReference>
<dbReference type="AlphaFoldDB" id="A0A0X8JMY9"/>
<dbReference type="InterPro" id="IPR010982">
    <property type="entry name" value="Lambda_DNA-bd_dom_sf"/>
</dbReference>
<dbReference type="SUPFAM" id="SSF47413">
    <property type="entry name" value="lambda repressor-like DNA-binding domains"/>
    <property type="match status" value="1"/>
</dbReference>
<sequence>MFPALQRFFEAAGCRTQQQLAEFLGIRQSAITDAKRRGAIPADWLLKLLRMQGVNPDWILTGEGVHYLRSAESEEPVFPAERVIEIRPPEQCSAQELVNELVRRALGERMGCETS</sequence>
<keyword evidence="3" id="KW-1185">Reference proteome</keyword>
<proteinExistence type="predicted"/>
<dbReference type="Proteomes" id="UP000069241">
    <property type="component" value="Chromosome"/>
</dbReference>
<dbReference type="EMBL" id="CP014229">
    <property type="protein sequence ID" value="AMD91363.1"/>
    <property type="molecule type" value="Genomic_DNA"/>
</dbReference>
<keyword evidence="2" id="KW-0238">DNA-binding</keyword>
<dbReference type="Gene3D" id="1.10.260.40">
    <property type="entry name" value="lambda repressor-like DNA-binding domains"/>
    <property type="match status" value="1"/>
</dbReference>
<feature type="domain" description="Bacteriophage CI repressor N-terminal" evidence="1">
    <location>
        <begin position="4"/>
        <end position="65"/>
    </location>
</feature>
<dbReference type="GO" id="GO:0045892">
    <property type="term" value="P:negative regulation of DNA-templated transcription"/>
    <property type="evidence" value="ECO:0007669"/>
    <property type="project" value="InterPro"/>
</dbReference>
<dbReference type="GO" id="GO:0003677">
    <property type="term" value="F:DNA binding"/>
    <property type="evidence" value="ECO:0007669"/>
    <property type="project" value="UniProtKB-KW"/>
</dbReference>
<dbReference type="Pfam" id="PF07022">
    <property type="entry name" value="Phage_CI_repr"/>
    <property type="match status" value="1"/>
</dbReference>
<name>A0A0X8JMY9_9BACT</name>
<organism evidence="2 3">
    <name type="scientific">Desulfovibrio fairfieldensis</name>
    <dbReference type="NCBI Taxonomy" id="44742"/>
    <lineage>
        <taxon>Bacteria</taxon>
        <taxon>Pseudomonadati</taxon>
        <taxon>Thermodesulfobacteriota</taxon>
        <taxon>Desulfovibrionia</taxon>
        <taxon>Desulfovibrionales</taxon>
        <taxon>Desulfovibrionaceae</taxon>
        <taxon>Desulfovibrio</taxon>
    </lineage>
</organism>
<reference evidence="3" key="1">
    <citation type="submission" date="2016-02" db="EMBL/GenBank/DDBJ databases">
        <authorList>
            <person name="Holder M.E."/>
            <person name="Ajami N.J."/>
            <person name="Petrosino J.F."/>
        </authorList>
    </citation>
    <scope>NUCLEOTIDE SEQUENCE [LARGE SCALE GENOMIC DNA]</scope>
    <source>
        <strain evidence="3">CCUG 45958</strain>
    </source>
</reference>
<evidence type="ECO:0000313" key="2">
    <source>
        <dbReference type="EMBL" id="AMD91363.1"/>
    </source>
</evidence>
<protein>
    <submittedName>
        <fullName evidence="2">DNA-binding protein</fullName>
    </submittedName>
</protein>
<dbReference type="InterPro" id="IPR001387">
    <property type="entry name" value="Cro/C1-type_HTH"/>
</dbReference>
<dbReference type="STRING" id="44742.AXF13_15170"/>
<dbReference type="KEGG" id="dfi:AXF13_15170"/>
<gene>
    <name evidence="2" type="ORF">AXF13_15170</name>
</gene>